<comment type="caution">
    <text evidence="25">The sequence shown here is derived from an EMBL/GenBank/DDBJ whole genome shotgun (WGS) entry which is preliminary data.</text>
</comment>
<keyword evidence="9 23" id="KW-0732">Signal</keyword>
<evidence type="ECO:0000256" key="5">
    <source>
        <dbReference type="ARBA" id="ARBA00022512"/>
    </source>
</evidence>
<accession>A0A1E3B8X2</accession>
<organism evidence="25 26">
    <name type="scientific">Aspergillus cristatus</name>
    <name type="common">Chinese Fuzhuan brick tea-fermentation fungus</name>
    <name type="synonym">Eurotium cristatum</name>
    <dbReference type="NCBI Taxonomy" id="573508"/>
    <lineage>
        <taxon>Eukaryota</taxon>
        <taxon>Fungi</taxon>
        <taxon>Dikarya</taxon>
        <taxon>Ascomycota</taxon>
        <taxon>Pezizomycotina</taxon>
        <taxon>Eurotiomycetes</taxon>
        <taxon>Eurotiomycetidae</taxon>
        <taxon>Eurotiales</taxon>
        <taxon>Aspergillaceae</taxon>
        <taxon>Aspergillus</taxon>
        <taxon>Aspergillus subgen. Aspergillus</taxon>
    </lineage>
</organism>
<evidence type="ECO:0000256" key="19">
    <source>
        <dbReference type="PIRNR" id="PIRNR037299"/>
    </source>
</evidence>
<evidence type="ECO:0000256" key="11">
    <source>
        <dbReference type="ARBA" id="ARBA00023136"/>
    </source>
</evidence>
<dbReference type="GO" id="GO:0098552">
    <property type="term" value="C:side of membrane"/>
    <property type="evidence" value="ECO:0007669"/>
    <property type="project" value="UniProtKB-KW"/>
</dbReference>
<dbReference type="GO" id="GO:0009277">
    <property type="term" value="C:fungal-type cell wall"/>
    <property type="evidence" value="ECO:0007669"/>
    <property type="project" value="TreeGrafter"/>
</dbReference>
<dbReference type="AlphaFoldDB" id="A0A1E3B8X2"/>
<feature type="signal peptide" evidence="23">
    <location>
        <begin position="1"/>
        <end position="21"/>
    </location>
</feature>
<dbReference type="CDD" id="cd02183">
    <property type="entry name" value="GH16_fungal_CRH1_transglycosylase"/>
    <property type="match status" value="1"/>
</dbReference>
<evidence type="ECO:0000256" key="14">
    <source>
        <dbReference type="ARBA" id="ARBA00023288"/>
    </source>
</evidence>
<gene>
    <name evidence="25" type="ORF">SI65_07090</name>
</gene>
<evidence type="ECO:0000256" key="3">
    <source>
        <dbReference type="ARBA" id="ARBA00004609"/>
    </source>
</evidence>
<dbReference type="InterPro" id="IPR050546">
    <property type="entry name" value="Glycosyl_Hydrlase_16"/>
</dbReference>
<keyword evidence="15" id="KW-0326">Glycosidase</keyword>
<evidence type="ECO:0000256" key="10">
    <source>
        <dbReference type="ARBA" id="ARBA00022801"/>
    </source>
</evidence>
<keyword evidence="6" id="KW-0336">GPI-anchor</keyword>
<dbReference type="InterPro" id="IPR013320">
    <property type="entry name" value="ConA-like_dom_sf"/>
</dbReference>
<keyword evidence="4" id="KW-1003">Cell membrane</keyword>
<reference evidence="25 26" key="1">
    <citation type="journal article" date="2016" name="BMC Genomics">
        <title>Comparative genomic and transcriptomic analyses of the Fuzhuan brick tea-fermentation fungus Aspergillus cristatus.</title>
        <authorList>
            <person name="Ge Y."/>
            <person name="Wang Y."/>
            <person name="Liu Y."/>
            <person name="Tan Y."/>
            <person name="Ren X."/>
            <person name="Zhang X."/>
            <person name="Hyde K.D."/>
            <person name="Liu Y."/>
            <person name="Liu Z."/>
        </authorList>
    </citation>
    <scope>NUCLEOTIDE SEQUENCE [LARGE SCALE GENOMIC DNA]</scope>
    <source>
        <strain evidence="25 26">GZAAS20.1005</strain>
    </source>
</reference>
<dbReference type="OrthoDB" id="4781at2759"/>
<feature type="active site" description="Proton donor" evidence="20">
    <location>
        <position position="122"/>
    </location>
</feature>
<evidence type="ECO:0000256" key="23">
    <source>
        <dbReference type="SAM" id="SignalP"/>
    </source>
</evidence>
<evidence type="ECO:0000256" key="17">
    <source>
        <dbReference type="ARBA" id="ARBA00038074"/>
    </source>
</evidence>
<dbReference type="GO" id="GO:0005975">
    <property type="term" value="P:carbohydrate metabolic process"/>
    <property type="evidence" value="ECO:0007669"/>
    <property type="project" value="InterPro"/>
</dbReference>
<feature type="compositionally biased region" description="Low complexity" evidence="22">
    <location>
        <begin position="337"/>
        <end position="395"/>
    </location>
</feature>
<comment type="catalytic activity">
    <reaction evidence="1">
        <text>Random endo-hydrolysis of N-acetyl-beta-D-glucosaminide (1-&gt;4)-beta-linkages in chitin and chitodextrins.</text>
        <dbReference type="EC" id="3.2.1.14"/>
    </reaction>
</comment>
<evidence type="ECO:0000256" key="7">
    <source>
        <dbReference type="ARBA" id="ARBA00022676"/>
    </source>
</evidence>
<dbReference type="InterPro" id="IPR000757">
    <property type="entry name" value="Beta-glucanase-like"/>
</dbReference>
<evidence type="ECO:0000256" key="1">
    <source>
        <dbReference type="ARBA" id="ARBA00000822"/>
    </source>
</evidence>
<evidence type="ECO:0000256" key="22">
    <source>
        <dbReference type="SAM" id="MobiDB-lite"/>
    </source>
</evidence>
<evidence type="ECO:0000256" key="20">
    <source>
        <dbReference type="PIRSR" id="PIRSR037299-1"/>
    </source>
</evidence>
<keyword evidence="11 19" id="KW-0472">Membrane</keyword>
<evidence type="ECO:0000256" key="12">
    <source>
        <dbReference type="ARBA" id="ARBA00023157"/>
    </source>
</evidence>
<feature type="domain" description="GH16" evidence="24">
    <location>
        <begin position="30"/>
        <end position="228"/>
    </location>
</feature>
<evidence type="ECO:0000256" key="6">
    <source>
        <dbReference type="ARBA" id="ARBA00022622"/>
    </source>
</evidence>
<dbReference type="GO" id="GO:0016757">
    <property type="term" value="F:glycosyltransferase activity"/>
    <property type="evidence" value="ECO:0007669"/>
    <property type="project" value="UniProtKB-KW"/>
</dbReference>
<evidence type="ECO:0000256" key="9">
    <source>
        <dbReference type="ARBA" id="ARBA00022729"/>
    </source>
</evidence>
<evidence type="ECO:0000256" key="2">
    <source>
        <dbReference type="ARBA" id="ARBA00004191"/>
    </source>
</evidence>
<feature type="disulfide bond" evidence="21">
    <location>
        <begin position="27"/>
        <end position="34"/>
    </location>
</feature>
<keyword evidence="16" id="KW-0961">Cell wall biogenesis/degradation</keyword>
<proteinExistence type="inferred from homology"/>
<sequence>MRLPLVGVTISLLSYSVGVAAQTFTDCNPLEKTCPPKPALGRSATFDFTEGRSDEFTDVGTPTYDSNGAGFTVAKQGDAPLIQSKWYIMFGRVEAVIKTAPGTGIVSSAVLQSDDLDEIDWEWLGVNDLYVQTNYFGKGNTGSYNRGATHDNRNNHDEFHTYTIDWTSKQLIWQIDGQTVRSLTPDDASDDQYPQSPMMVKVGVWAGGDPNNADGTIQWAGGETDYSAGPYTMYLKSLKVTDYSTGTSYSYGDKSGSWQSIVAEGGQVEGNNAEPQSTVAAPPVTSTVENIPIPWSGTHRETSSFVTPSIWPWVPTPTTLVSSTSDATSLPSGWTFSGSGSVQPPSASSSLVRSTSASSVSSPVPLSPSGTEAQSSSMSSAVPSTTSSTSSTVTISSTGPISSIIFTGSTSPISSRPITSHSTSLTPSSSSNVSTTSKATATANDNNEHPDHGHPSYTGLAHVAPTADDSSHTVRISALGVVCALFGNALAMF</sequence>
<evidence type="ECO:0000256" key="4">
    <source>
        <dbReference type="ARBA" id="ARBA00022475"/>
    </source>
</evidence>
<keyword evidence="12 21" id="KW-1015">Disulfide bond</keyword>
<keyword evidence="7" id="KW-0328">Glycosyltransferase</keyword>
<dbReference type="STRING" id="573508.A0A1E3B8X2"/>
<dbReference type="GO" id="GO:0008843">
    <property type="term" value="F:endochitinase activity"/>
    <property type="evidence" value="ECO:0007669"/>
    <property type="project" value="UniProtKB-EC"/>
</dbReference>
<dbReference type="PANTHER" id="PTHR10963">
    <property type="entry name" value="GLYCOSYL HYDROLASE-RELATED"/>
    <property type="match status" value="1"/>
</dbReference>
<feature type="chain" id="PRO_5009123582" description="Crh-like protein" evidence="23">
    <location>
        <begin position="22"/>
        <end position="493"/>
    </location>
</feature>
<keyword evidence="13" id="KW-0325">Glycoprotein</keyword>
<feature type="region of interest" description="Disordered" evidence="22">
    <location>
        <begin position="411"/>
        <end position="464"/>
    </location>
</feature>
<dbReference type="EMBL" id="JXNT01000008">
    <property type="protein sequence ID" value="ODM17415.1"/>
    <property type="molecule type" value="Genomic_DNA"/>
</dbReference>
<name>A0A1E3B8X2_ASPCR</name>
<dbReference type="Pfam" id="PF00722">
    <property type="entry name" value="Glyco_hydro_16"/>
    <property type="match status" value="1"/>
</dbReference>
<dbReference type="Gene3D" id="2.60.120.200">
    <property type="match status" value="1"/>
</dbReference>
<dbReference type="FunFam" id="2.60.120.200:FF:000152">
    <property type="entry name" value="Cell wall glucanase"/>
    <property type="match status" value="1"/>
</dbReference>
<feature type="active site" description="Nucleophile" evidence="20">
    <location>
        <position position="118"/>
    </location>
</feature>
<dbReference type="InterPro" id="IPR017168">
    <property type="entry name" value="CHR-like"/>
</dbReference>
<keyword evidence="8" id="KW-0808">Transferase</keyword>
<keyword evidence="5" id="KW-0134">Cell wall</keyword>
<evidence type="ECO:0000256" key="16">
    <source>
        <dbReference type="ARBA" id="ARBA00023316"/>
    </source>
</evidence>
<evidence type="ECO:0000256" key="13">
    <source>
        <dbReference type="ARBA" id="ARBA00023180"/>
    </source>
</evidence>
<dbReference type="PIRSF" id="PIRSF037299">
    <property type="entry name" value="Glycosidase_CRH1_prd"/>
    <property type="match status" value="1"/>
</dbReference>
<comment type="subcellular location">
    <subcellularLocation>
        <location evidence="3">Cell membrane</location>
        <topology evidence="3">Lipid-anchor</topology>
        <topology evidence="3">GPI-anchor</topology>
    </subcellularLocation>
    <subcellularLocation>
        <location evidence="2">Secreted</location>
        <location evidence="2">Cell wall</location>
    </subcellularLocation>
</comment>
<keyword evidence="5" id="KW-0964">Secreted</keyword>
<keyword evidence="10 19" id="KW-0378">Hydrolase</keyword>
<dbReference type="Proteomes" id="UP000094569">
    <property type="component" value="Unassembled WGS sequence"/>
</dbReference>
<dbReference type="SUPFAM" id="SSF49899">
    <property type="entry name" value="Concanavalin A-like lectins/glucanases"/>
    <property type="match status" value="1"/>
</dbReference>
<dbReference type="VEuPathDB" id="FungiDB:SI65_07090"/>
<comment type="function">
    <text evidence="18">Dual chitinase/transglycosylase that plays a role in cell wall architecture. Chitinase and transglycosylase activities are coupled. Required for the polysaccharide cross-linking at the septa and the cell wall. More specifically, transfers chitin to 1,6-beta-glucan in the cell wall.</text>
</comment>
<comment type="similarity">
    <text evidence="17">Belongs to the glycosyl hydrolase 16 family. CRH1 subfamily.</text>
</comment>
<evidence type="ECO:0000256" key="18">
    <source>
        <dbReference type="ARBA" id="ARBA00093308"/>
    </source>
</evidence>
<evidence type="ECO:0000256" key="15">
    <source>
        <dbReference type="ARBA" id="ARBA00023295"/>
    </source>
</evidence>
<evidence type="ECO:0000256" key="21">
    <source>
        <dbReference type="PIRSR" id="PIRSR037299-2"/>
    </source>
</evidence>
<dbReference type="GO" id="GO:0031505">
    <property type="term" value="P:fungal-type cell wall organization"/>
    <property type="evidence" value="ECO:0007669"/>
    <property type="project" value="TreeGrafter"/>
</dbReference>
<dbReference type="PROSITE" id="PS51762">
    <property type="entry name" value="GH16_2"/>
    <property type="match status" value="1"/>
</dbReference>
<evidence type="ECO:0000313" key="25">
    <source>
        <dbReference type="EMBL" id="ODM17415.1"/>
    </source>
</evidence>
<dbReference type="GO" id="GO:0005886">
    <property type="term" value="C:plasma membrane"/>
    <property type="evidence" value="ECO:0007669"/>
    <property type="project" value="UniProtKB-SubCell"/>
</dbReference>
<feature type="compositionally biased region" description="Low complexity" evidence="22">
    <location>
        <begin position="411"/>
        <end position="443"/>
    </location>
</feature>
<evidence type="ECO:0000313" key="26">
    <source>
        <dbReference type="Proteomes" id="UP000094569"/>
    </source>
</evidence>
<protein>
    <recommendedName>
        <fullName evidence="19">Crh-like protein</fullName>
        <ecNumber evidence="19">3.2.-.-</ecNumber>
    </recommendedName>
</protein>
<dbReference type="PANTHER" id="PTHR10963:SF68">
    <property type="entry name" value="GLYCOSIDASE CRH1-RELATED"/>
    <property type="match status" value="1"/>
</dbReference>
<evidence type="ECO:0000256" key="8">
    <source>
        <dbReference type="ARBA" id="ARBA00022679"/>
    </source>
</evidence>
<dbReference type="EC" id="3.2.-.-" evidence="19"/>
<keyword evidence="26" id="KW-1185">Reference proteome</keyword>
<feature type="region of interest" description="Disordered" evidence="22">
    <location>
        <begin position="336"/>
        <end position="395"/>
    </location>
</feature>
<keyword evidence="14" id="KW-0449">Lipoprotein</keyword>
<evidence type="ECO:0000259" key="24">
    <source>
        <dbReference type="PROSITE" id="PS51762"/>
    </source>
</evidence>